<dbReference type="EnsemblBacteria" id="AAM06407">
    <property type="protein sequence ID" value="AAM06407"/>
    <property type="gene ID" value="MA_3034"/>
</dbReference>
<dbReference type="InParanoid" id="Q8TLK2"/>
<dbReference type="NCBIfam" id="NF004587">
    <property type="entry name" value="PRK05928.2-5"/>
    <property type="match status" value="1"/>
</dbReference>
<dbReference type="STRING" id="188937.MA_3034"/>
<evidence type="ECO:0000313" key="3">
    <source>
        <dbReference type="Proteomes" id="UP000002487"/>
    </source>
</evidence>
<gene>
    <name evidence="2" type="primary">hemD</name>
    <name evidence="2" type="ordered locus">MA_3034</name>
</gene>
<dbReference type="InterPro" id="IPR036108">
    <property type="entry name" value="4pyrrol_syn_uPrphyn_synt_sf"/>
</dbReference>
<dbReference type="PANTHER" id="PTHR40082:SF1">
    <property type="entry name" value="BLR5956 PROTEIN"/>
    <property type="match status" value="1"/>
</dbReference>
<protein>
    <submittedName>
        <fullName evidence="2">Uroporphyrinogen-III synthase</fullName>
    </submittedName>
</protein>
<dbReference type="FunCoup" id="Q8TLK2">
    <property type="interactions" value="94"/>
</dbReference>
<dbReference type="PANTHER" id="PTHR40082">
    <property type="entry name" value="BLR5956 PROTEIN"/>
    <property type="match status" value="1"/>
</dbReference>
<name>Q8TLK2_METAC</name>
<feature type="domain" description="Tetrapyrrole biosynthesis uroporphyrinogen III synthase" evidence="1">
    <location>
        <begin position="33"/>
        <end position="265"/>
    </location>
</feature>
<proteinExistence type="predicted"/>
<dbReference type="RefSeq" id="WP_011022973.1">
    <property type="nucleotide sequence ID" value="NC_003552.1"/>
</dbReference>
<dbReference type="EMBL" id="AE010299">
    <property type="protein sequence ID" value="AAM06407.1"/>
    <property type="molecule type" value="Genomic_DNA"/>
</dbReference>
<dbReference type="SUPFAM" id="SSF69618">
    <property type="entry name" value="HemD-like"/>
    <property type="match status" value="1"/>
</dbReference>
<dbReference type="HOGENOM" id="CLU_011276_9_5_2"/>
<dbReference type="InterPro" id="IPR003754">
    <property type="entry name" value="4pyrrol_synth_uPrphyn_synth"/>
</dbReference>
<dbReference type="Gene3D" id="3.40.50.10090">
    <property type="match status" value="2"/>
</dbReference>
<organism evidence="2 3">
    <name type="scientific">Methanosarcina acetivorans (strain ATCC 35395 / DSM 2834 / JCM 12185 / C2A)</name>
    <dbReference type="NCBI Taxonomy" id="188937"/>
    <lineage>
        <taxon>Archaea</taxon>
        <taxon>Methanobacteriati</taxon>
        <taxon>Methanobacteriota</taxon>
        <taxon>Stenosarchaea group</taxon>
        <taxon>Methanomicrobia</taxon>
        <taxon>Methanosarcinales</taxon>
        <taxon>Methanosarcinaceae</taxon>
        <taxon>Methanosarcina</taxon>
    </lineage>
</organism>
<accession>Q8TLK2</accession>
<evidence type="ECO:0000259" key="1">
    <source>
        <dbReference type="Pfam" id="PF02602"/>
    </source>
</evidence>
<dbReference type="CDD" id="cd06578">
    <property type="entry name" value="HemD"/>
    <property type="match status" value="1"/>
</dbReference>
<keyword evidence="3" id="KW-1185">Reference proteome</keyword>
<dbReference type="PhylomeDB" id="Q8TLK2"/>
<dbReference type="GO" id="GO:0004852">
    <property type="term" value="F:uroporphyrinogen-III synthase activity"/>
    <property type="evidence" value="ECO:0007669"/>
    <property type="project" value="InterPro"/>
</dbReference>
<dbReference type="KEGG" id="mac:MA_3034"/>
<evidence type="ECO:0000313" key="2">
    <source>
        <dbReference type="EMBL" id="AAM06407.1"/>
    </source>
</evidence>
<dbReference type="Pfam" id="PF02602">
    <property type="entry name" value="HEM4"/>
    <property type="match status" value="1"/>
</dbReference>
<sequence>MTNKGMTEELTAEKIPLLAIMRPESYREKSEAIARDYGFEPVYVPMIQLEGLKDEVFEPFVQRVVKGTSDYVVFTSANGITFTLDKLTKPEKEKFIAALKKTRVIAIGPNTEKELVKIGIEKPFLPGDYSSEGIVEALCPEVKGKTIDLARSAFGAKVLIEGLEQCGATVYETHVYTLSIPEGAAQKELIERTLAGEVDAFAFTSSMMVRGFMKHAEKLGAKDTIKETLSRAVVGAIGTPTGNTLEKYGVNADVIPEEFTFEALVKAMKKTMKNQLKSN</sequence>
<dbReference type="AlphaFoldDB" id="Q8TLK2"/>
<dbReference type="InterPro" id="IPR039793">
    <property type="entry name" value="UROS/Hem4"/>
</dbReference>
<dbReference type="GeneID" id="1474928"/>
<reference evidence="2 3" key="1">
    <citation type="journal article" date="2002" name="Genome Res.">
        <title>The genome of Methanosarcina acetivorans reveals extensive metabolic and physiological diversity.</title>
        <authorList>
            <person name="Galagan J.E."/>
            <person name="Nusbaum C."/>
            <person name="Roy A."/>
            <person name="Endrizzi M.G."/>
            <person name="Macdonald P."/>
            <person name="FitzHugh W."/>
            <person name="Calvo S."/>
            <person name="Engels R."/>
            <person name="Smirnov S."/>
            <person name="Atnoor D."/>
            <person name="Brown A."/>
            <person name="Allen N."/>
            <person name="Naylor J."/>
            <person name="Stange-Thomann N."/>
            <person name="DeArellano K."/>
            <person name="Johnson R."/>
            <person name="Linton L."/>
            <person name="McEwan P."/>
            <person name="McKernan K."/>
            <person name="Talamas J."/>
            <person name="Tirrell A."/>
            <person name="Ye W."/>
            <person name="Zimmer A."/>
            <person name="Barber R.D."/>
            <person name="Cann I."/>
            <person name="Graham D.E."/>
            <person name="Grahame D.A."/>
            <person name="Guss A."/>
            <person name="Hedderich R."/>
            <person name="Ingram-Smith C."/>
            <person name="Kuettner C.H."/>
            <person name="Krzycki J.A."/>
            <person name="Leigh J.A."/>
            <person name="Li W."/>
            <person name="Liu J."/>
            <person name="Mukhopadhyay B."/>
            <person name="Reeve J.N."/>
            <person name="Smith K."/>
            <person name="Springer T.A."/>
            <person name="Umayam L.A."/>
            <person name="White O."/>
            <person name="White R.H."/>
            <person name="de Macario E.C."/>
            <person name="Ferry J.G."/>
            <person name="Jarrell K.F."/>
            <person name="Jing H."/>
            <person name="Macario A.J.L."/>
            <person name="Paulsen I."/>
            <person name="Pritchett M."/>
            <person name="Sowers K.R."/>
            <person name="Swanson R.V."/>
            <person name="Zinder S.H."/>
            <person name="Lander E."/>
            <person name="Metcalf W.W."/>
            <person name="Birren B."/>
        </authorList>
    </citation>
    <scope>NUCLEOTIDE SEQUENCE [LARGE SCALE GENOMIC DNA]</scope>
    <source>
        <strain evidence="3">ATCC 35395 / DSM 2834 / JCM 12185 / C2A</strain>
    </source>
</reference>
<dbReference type="Proteomes" id="UP000002487">
    <property type="component" value="Chromosome"/>
</dbReference>
<dbReference type="GO" id="GO:0006780">
    <property type="term" value="P:uroporphyrinogen III biosynthetic process"/>
    <property type="evidence" value="ECO:0007669"/>
    <property type="project" value="InterPro"/>
</dbReference>